<dbReference type="PIRSF" id="PIRSF016821">
    <property type="entry name" value="HSP15"/>
    <property type="match status" value="1"/>
</dbReference>
<evidence type="ECO:0000259" key="6">
    <source>
        <dbReference type="SMART" id="SM00363"/>
    </source>
</evidence>
<dbReference type="Gene3D" id="3.10.290.10">
    <property type="entry name" value="RNA-binding S4 domain"/>
    <property type="match status" value="1"/>
</dbReference>
<name>A0A3E0WHB5_9GAMM</name>
<dbReference type="CDD" id="cd00165">
    <property type="entry name" value="S4"/>
    <property type="match status" value="1"/>
</dbReference>
<dbReference type="InterPro" id="IPR002942">
    <property type="entry name" value="S4_RNA-bd"/>
</dbReference>
<dbReference type="GO" id="GO:0043023">
    <property type="term" value="F:ribosomal large subunit binding"/>
    <property type="evidence" value="ECO:0007669"/>
    <property type="project" value="InterPro"/>
</dbReference>
<evidence type="ECO:0000256" key="4">
    <source>
        <dbReference type="PIRNR" id="PIRNR016821"/>
    </source>
</evidence>
<reference evidence="8" key="1">
    <citation type="submission" date="2017-05" db="EMBL/GenBank/DDBJ databases">
        <authorList>
            <person name="Sharma S."/>
            <person name="Sidhu C."/>
            <person name="Pinnaka A.K."/>
        </authorList>
    </citation>
    <scope>NUCLEOTIDE SEQUENCE [LARGE SCALE GENOMIC DNA]</scope>
    <source>
        <strain evidence="8">AK93</strain>
    </source>
</reference>
<dbReference type="InterPro" id="IPR036986">
    <property type="entry name" value="S4_RNA-bd_sf"/>
</dbReference>
<evidence type="ECO:0000256" key="5">
    <source>
        <dbReference type="SAM" id="MobiDB-lite"/>
    </source>
</evidence>
<evidence type="ECO:0000256" key="2">
    <source>
        <dbReference type="ARBA" id="ARBA00022884"/>
    </source>
</evidence>
<sequence>MAEEGVRLDKWLWAARFFKTRRLAVEAISGGKVHVDGVRAKPAKTVRVGSEVRIRKGPFEHCVFVRELSEQRGPAAVAQTLYEETAASKEAVASQREQMKLQAAGQLRAAGKPNKRDRRNLQAFKKNRLE</sequence>
<comment type="similarity">
    <text evidence="1 4">Belongs to the HSP15 family.</text>
</comment>
<feature type="region of interest" description="Disordered" evidence="5">
    <location>
        <begin position="93"/>
        <end position="130"/>
    </location>
</feature>
<dbReference type="AlphaFoldDB" id="A0A3E0WHB5"/>
<dbReference type="GO" id="GO:0003677">
    <property type="term" value="F:DNA binding"/>
    <property type="evidence" value="ECO:0007669"/>
    <property type="project" value="UniProtKB-KW"/>
</dbReference>
<keyword evidence="8" id="KW-1185">Reference proteome</keyword>
<dbReference type="SMART" id="SM00363">
    <property type="entry name" value="S4"/>
    <property type="match status" value="1"/>
</dbReference>
<protein>
    <recommendedName>
        <fullName evidence="4">Heat shock protein 15</fullName>
    </recommendedName>
</protein>
<dbReference type="GO" id="GO:0034605">
    <property type="term" value="P:cellular response to heat"/>
    <property type="evidence" value="ECO:0007669"/>
    <property type="project" value="InterPro"/>
</dbReference>
<dbReference type="PROSITE" id="PS50889">
    <property type="entry name" value="S4"/>
    <property type="match status" value="1"/>
</dbReference>
<evidence type="ECO:0000313" key="7">
    <source>
        <dbReference type="EMBL" id="RFA31839.1"/>
    </source>
</evidence>
<evidence type="ECO:0000256" key="3">
    <source>
        <dbReference type="ARBA" id="ARBA00023125"/>
    </source>
</evidence>
<accession>A0A3E0WHB5</accession>
<dbReference type="GO" id="GO:0003727">
    <property type="term" value="F:single-stranded RNA binding"/>
    <property type="evidence" value="ECO:0007669"/>
    <property type="project" value="InterPro"/>
</dbReference>
<dbReference type="OrthoDB" id="9797176at2"/>
<gene>
    <name evidence="7" type="ORF">CAL65_21295</name>
</gene>
<organism evidence="7 8">
    <name type="scientific">Alkalilimnicola ehrlichii</name>
    <dbReference type="NCBI Taxonomy" id="351052"/>
    <lineage>
        <taxon>Bacteria</taxon>
        <taxon>Pseudomonadati</taxon>
        <taxon>Pseudomonadota</taxon>
        <taxon>Gammaproteobacteria</taxon>
        <taxon>Chromatiales</taxon>
        <taxon>Ectothiorhodospiraceae</taxon>
        <taxon>Alkalilimnicola</taxon>
    </lineage>
</organism>
<dbReference type="SUPFAM" id="SSF55174">
    <property type="entry name" value="Alpha-L RNA-binding motif"/>
    <property type="match status" value="1"/>
</dbReference>
<comment type="caution">
    <text evidence="7">The sequence shown here is derived from an EMBL/GenBank/DDBJ whole genome shotgun (WGS) entry which is preliminary data.</text>
</comment>
<evidence type="ECO:0000256" key="1">
    <source>
        <dbReference type="ARBA" id="ARBA00008396"/>
    </source>
</evidence>
<keyword evidence="2 4" id="KW-0694">RNA-binding</keyword>
<dbReference type="Proteomes" id="UP000256763">
    <property type="component" value="Unassembled WGS sequence"/>
</dbReference>
<proteinExistence type="inferred from homology"/>
<keyword evidence="3 4" id="KW-0238">DNA-binding</keyword>
<dbReference type="EMBL" id="NFZW01000039">
    <property type="protein sequence ID" value="RFA31839.1"/>
    <property type="molecule type" value="Genomic_DNA"/>
</dbReference>
<dbReference type="Pfam" id="PF01479">
    <property type="entry name" value="S4"/>
    <property type="match status" value="1"/>
</dbReference>
<evidence type="ECO:0000313" key="8">
    <source>
        <dbReference type="Proteomes" id="UP000256763"/>
    </source>
</evidence>
<dbReference type="RefSeq" id="WP_116302417.1">
    <property type="nucleotide sequence ID" value="NZ_NFZV01000010.1"/>
</dbReference>
<dbReference type="InterPro" id="IPR025708">
    <property type="entry name" value="HSP15"/>
</dbReference>
<feature type="domain" description="RNA-binding S4" evidence="6">
    <location>
        <begin position="6"/>
        <end position="69"/>
    </location>
</feature>